<evidence type="ECO:0008006" key="3">
    <source>
        <dbReference type="Google" id="ProtNLM"/>
    </source>
</evidence>
<reference evidence="1 2" key="1">
    <citation type="submission" date="2017-08" db="EMBL/GenBank/DDBJ databases">
        <title>Infants hospitalized years apart are colonized by the same room-sourced microbial strains.</title>
        <authorList>
            <person name="Brooks B."/>
            <person name="Olm M.R."/>
            <person name="Firek B.A."/>
            <person name="Baker R."/>
            <person name="Thomas B.C."/>
            <person name="Morowitz M.J."/>
            <person name="Banfield J.F."/>
        </authorList>
    </citation>
    <scope>NUCLEOTIDE SEQUENCE [LARGE SCALE GENOMIC DNA]</scope>
    <source>
        <strain evidence="1">S2_003_000_R2_14</strain>
    </source>
</reference>
<dbReference type="EMBL" id="QFQP01000008">
    <property type="protein sequence ID" value="PZR14009.1"/>
    <property type="molecule type" value="Genomic_DNA"/>
</dbReference>
<evidence type="ECO:0000313" key="2">
    <source>
        <dbReference type="Proteomes" id="UP000249061"/>
    </source>
</evidence>
<dbReference type="AlphaFoldDB" id="A0A2W5TES7"/>
<evidence type="ECO:0000313" key="1">
    <source>
        <dbReference type="EMBL" id="PZR14009.1"/>
    </source>
</evidence>
<gene>
    <name evidence="1" type="ORF">DI536_11880</name>
</gene>
<protein>
    <recommendedName>
        <fullName evidence="3">Flagellar motor protein</fullName>
    </recommendedName>
</protein>
<name>A0A2W5TES7_9BACT</name>
<dbReference type="Proteomes" id="UP000249061">
    <property type="component" value="Unassembled WGS sequence"/>
</dbReference>
<sequence length="1125" mass="120801">MIHTALVALLASQAPVSQFDEGSVVGRVCEDLDGDRRCSPDEPGVGAVRVLLETGLEAVTDRDGRFHLTALSARTPDGFAGGRLVRGRHRIKIDTTSLIGSWAEADRGVTFELPAGGAMLVELPIRRATQAPIALSEELPSVRKPATTLEYEIALVVPEGESLRIDGRPAAQGRAWVPLAEGSNEFVIAAERPGATRLWLYRVELVRRNGSALVVPGQLEPVGSLMWGAGAPLNVELVNGTSVRIDDQAVVLDEAGRAAREVIGESVRVELRRGSRVTPVEVRRAGSSGLTFVGLLDLQANVDITTGAFSVFGRGAGAARASFAGFKLGAEVDFRDVDWSGLYAGAAVQARRVDVFERQLDPMRVQTAWADDSATVASNPSEGRLRVELSREGWGRLGFGSARWFQAKADVGRSHRALQGAFVELKTPTDDSPFGVELRGVAAPSQTDALGALVRRQMHERFESTGGSLFFLAKTPMVQGSELIRVEWRDAVTQLPVRDVHLQRLRDYTVDPFSGRVLLTRPLSFYVGDSLLQSDPLTAGITAVLVVDYEYVDAGLGTDGVIAGELRGRLGPVTLSGSAFREGAYGLYRGAAEAKLGPVLLSAEAAYSQGSVQGLAYSRDGGLTRELAANAVGNSGLGVTVRARSKGLFGKGSWDAAWRWRQAGFEDIAQVGALNQVSLRGEQPLGPVVVALLADYRDMPDPRSPFSGLRVTGRTLGGGVGYESPAWGIRLEAREFEQTFTNEGARGGLTLGLAGRYRITDWLQLRAGYRQQVLSLGGMELTFGSIGVDVKPTRAMELGLRGGWGPALGPQIWGTLAYSRGNETWYGVHSIDADAPSTGERRLVTGVRQQVDADTSVFVEDVSAADVDGLRLARAVGMTQRLDDAFTISARYEHGMRSLEGFGPAQARNAGGVTAALELETIRVFARGEVRDEQGTTPLRQFVATGGGEWRPHRNVSMTARALWTHSMKSELMVGRSVDATAAIAWRFGPGAVMARYAYKQEWTSTFEQRLHVISLLPTVKLGDRFAVGAGGHLGFTRFGPILSASLRPSVRVWEGLEVAAEVAARSLAPDAGGWASLRAELGYRFDHRFFVGAGYNAFGFSGTGLDFGAAAAQGRVYLRTEFSY</sequence>
<organism evidence="1 2">
    <name type="scientific">Archangium gephyra</name>
    <dbReference type="NCBI Taxonomy" id="48"/>
    <lineage>
        <taxon>Bacteria</taxon>
        <taxon>Pseudomonadati</taxon>
        <taxon>Myxococcota</taxon>
        <taxon>Myxococcia</taxon>
        <taxon>Myxococcales</taxon>
        <taxon>Cystobacterineae</taxon>
        <taxon>Archangiaceae</taxon>
        <taxon>Archangium</taxon>
    </lineage>
</organism>
<accession>A0A2W5TES7</accession>
<proteinExistence type="predicted"/>
<comment type="caution">
    <text evidence="1">The sequence shown here is derived from an EMBL/GenBank/DDBJ whole genome shotgun (WGS) entry which is preliminary data.</text>
</comment>